<evidence type="ECO:0000259" key="3">
    <source>
        <dbReference type="Pfam" id="PF00881"/>
    </source>
</evidence>
<gene>
    <name evidence="6" type="ORF">FYJ27_05160</name>
    <name evidence="5" type="ORF">L0P62_10760</name>
</gene>
<dbReference type="OrthoDB" id="9812105at2"/>
<dbReference type="Gene3D" id="3.40.109.10">
    <property type="entry name" value="NADH Oxidase"/>
    <property type="match status" value="1"/>
</dbReference>
<dbReference type="InterPro" id="IPR029479">
    <property type="entry name" value="Nitroreductase"/>
</dbReference>
<evidence type="ECO:0000313" key="5">
    <source>
        <dbReference type="EMBL" id="MCG4565931.1"/>
    </source>
</evidence>
<dbReference type="PANTHER" id="PTHR43673:SF10">
    <property type="entry name" value="NADH DEHYDROGENASE_NAD(P)H NITROREDUCTASE XCC3605-RELATED"/>
    <property type="match status" value="1"/>
</dbReference>
<keyword evidence="2" id="KW-0560">Oxidoreductase</keyword>
<dbReference type="RefSeq" id="WP_154483797.1">
    <property type="nucleotide sequence ID" value="NZ_JAHLOA010000001.1"/>
</dbReference>
<dbReference type="EMBL" id="JAKNID010000068">
    <property type="protein sequence ID" value="MCG4565931.1"/>
    <property type="molecule type" value="Genomic_DNA"/>
</dbReference>
<dbReference type="Proteomes" id="UP001108123">
    <property type="component" value="Unassembled WGS sequence"/>
</dbReference>
<dbReference type="EMBL" id="VULR01000005">
    <property type="protein sequence ID" value="MSS43123.1"/>
    <property type="molecule type" value="Genomic_DNA"/>
</dbReference>
<dbReference type="PANTHER" id="PTHR43673">
    <property type="entry name" value="NAD(P)H NITROREDUCTASE YDGI-RELATED"/>
    <property type="match status" value="1"/>
</dbReference>
<dbReference type="InterPro" id="IPR000415">
    <property type="entry name" value="Nitroreductase-like"/>
</dbReference>
<dbReference type="Pfam" id="PF00881">
    <property type="entry name" value="Nitroreductase"/>
    <property type="match status" value="1"/>
</dbReference>
<evidence type="ECO:0000313" key="7">
    <source>
        <dbReference type="Proteomes" id="UP000462760"/>
    </source>
</evidence>
<evidence type="ECO:0000313" key="8">
    <source>
        <dbReference type="Proteomes" id="UP001108123"/>
    </source>
</evidence>
<evidence type="ECO:0000259" key="4">
    <source>
        <dbReference type="Pfam" id="PF14512"/>
    </source>
</evidence>
<comment type="similarity">
    <text evidence="1">Belongs to the nitroreductase family.</text>
</comment>
<proteinExistence type="inferred from homology"/>
<reference evidence="5" key="2">
    <citation type="submission" date="2022-01" db="EMBL/GenBank/DDBJ databases">
        <title>Collection of gut derived symbiotic bacterial strains cultured from healthy donors.</title>
        <authorList>
            <person name="Lin H."/>
            <person name="Kohout C."/>
            <person name="Waligurski E."/>
            <person name="Pamer E.G."/>
        </authorList>
    </citation>
    <scope>NUCLEOTIDE SEQUENCE</scope>
    <source>
        <strain evidence="5">MSK.14.39</strain>
    </source>
</reference>
<evidence type="ECO:0000256" key="1">
    <source>
        <dbReference type="ARBA" id="ARBA00007118"/>
    </source>
</evidence>
<reference evidence="6 7" key="1">
    <citation type="submission" date="2019-08" db="EMBL/GenBank/DDBJ databases">
        <title>In-depth cultivation of the pig gut microbiome towards novel bacterial diversity and tailored functional studies.</title>
        <authorList>
            <person name="Wylensek D."/>
            <person name="Hitch T.C.A."/>
            <person name="Clavel T."/>
        </authorList>
    </citation>
    <scope>NUCLEOTIDE SEQUENCE [LARGE SCALE GENOMIC DNA]</scope>
    <source>
        <strain evidence="6 7">Med78-601-WT-4W-RMD-3</strain>
    </source>
</reference>
<feature type="domain" description="Nitroreductase" evidence="3">
    <location>
        <begin position="7"/>
        <end position="73"/>
    </location>
</feature>
<dbReference type="CDD" id="cd02139">
    <property type="entry name" value="nitroreductase"/>
    <property type="match status" value="1"/>
</dbReference>
<name>A0A844FGE8_9FIRM</name>
<sequence>MDVLSAIKGRRSIRKYSSKPVEEEKLLKVLEAARLSPSAKNLQEWRFIVVKDSKLREKLTNEAIKQPFVGEAPIILVCCGTEASGVMKCGQPRYTVDLSIATAYMILEAYEQGLGTCWLGSFDENKVKDILDIPEDVRVVSITPLGYPSESPSQRPRKELNEIVSYDKY</sequence>
<dbReference type="GO" id="GO:0016491">
    <property type="term" value="F:oxidoreductase activity"/>
    <property type="evidence" value="ECO:0007669"/>
    <property type="project" value="UniProtKB-KW"/>
</dbReference>
<organism evidence="6 7">
    <name type="scientific">Anaerosalibacter bizertensis</name>
    <dbReference type="NCBI Taxonomy" id="932217"/>
    <lineage>
        <taxon>Bacteria</taxon>
        <taxon>Bacillati</taxon>
        <taxon>Bacillota</taxon>
        <taxon>Tissierellia</taxon>
        <taxon>Tissierellales</taxon>
        <taxon>Sporanaerobacteraceae</taxon>
        <taxon>Anaerosalibacter</taxon>
    </lineage>
</organism>
<evidence type="ECO:0000313" key="6">
    <source>
        <dbReference type="EMBL" id="MSS43123.1"/>
    </source>
</evidence>
<dbReference type="Pfam" id="PF14512">
    <property type="entry name" value="TM1586_NiRdase"/>
    <property type="match status" value="1"/>
</dbReference>
<feature type="domain" description="Putative nitroreductase TM1586" evidence="4">
    <location>
        <begin position="103"/>
        <end position="168"/>
    </location>
</feature>
<evidence type="ECO:0000256" key="2">
    <source>
        <dbReference type="ARBA" id="ARBA00023002"/>
    </source>
</evidence>
<keyword evidence="8" id="KW-1185">Reference proteome</keyword>
<accession>A0A844FGE8</accession>
<protein>
    <submittedName>
        <fullName evidence="5 6">Nitroreductase</fullName>
    </submittedName>
</protein>
<dbReference type="InterPro" id="IPR029478">
    <property type="entry name" value="TM1586_NiRdase"/>
</dbReference>
<dbReference type="SUPFAM" id="SSF55469">
    <property type="entry name" value="FMN-dependent nitroreductase-like"/>
    <property type="match status" value="1"/>
</dbReference>
<comment type="caution">
    <text evidence="6">The sequence shown here is derived from an EMBL/GenBank/DDBJ whole genome shotgun (WGS) entry which is preliminary data.</text>
</comment>
<dbReference type="Proteomes" id="UP000462760">
    <property type="component" value="Unassembled WGS sequence"/>
</dbReference>
<dbReference type="AlphaFoldDB" id="A0A844FGE8"/>